<proteinExistence type="predicted"/>
<sequence length="79" mass="9511">MNKDLYELVSEAKSKPHNLEPVIFLFQPKILKSLFQTKQQEREDLTQELVILIIKIINRYDVDKTPGFFEFQTKYHKKK</sequence>
<reference evidence="1 2" key="1">
    <citation type="journal article" date="2014" name="Genome Announc.">
        <title>Genome Sequence of Bacillus simplex Strain P558, Isolated from a Human Fecal Sample.</title>
        <authorList>
            <person name="Croce O."/>
            <person name="Hugon P."/>
            <person name="Lagier J.C."/>
            <person name="Bibi F."/>
            <person name="Robert C."/>
            <person name="Azhar E.I."/>
            <person name="Raoult D."/>
            <person name="Fournier P.E."/>
        </authorList>
    </citation>
    <scope>NUCLEOTIDE SEQUENCE [LARGE SCALE GENOMIC DNA]</scope>
    <source>
        <strain evidence="1 2">P558</strain>
    </source>
</reference>
<keyword evidence="2" id="KW-1185">Reference proteome</keyword>
<dbReference type="AlphaFoldDB" id="A0AAN2PKM2"/>
<protein>
    <submittedName>
        <fullName evidence="1">Sigma-O factor regulatory protein RsoA</fullName>
    </submittedName>
</protein>
<name>A0AAN2PKM2_9BACI</name>
<accession>A0AAN2PKM2</accession>
<dbReference type="EMBL" id="CCXW01000001">
    <property type="protein sequence ID" value="CEG34455.1"/>
    <property type="molecule type" value="Genomic_DNA"/>
</dbReference>
<evidence type="ECO:0000313" key="2">
    <source>
        <dbReference type="Proteomes" id="UP000182110"/>
    </source>
</evidence>
<dbReference type="Proteomes" id="UP000182110">
    <property type="component" value="Unassembled WGS sequence"/>
</dbReference>
<gene>
    <name evidence="1" type="primary">rsoA</name>
    <name evidence="1" type="ORF">BN1180_04658</name>
</gene>
<organism evidence="1 2">
    <name type="scientific">Peribacillus simplex</name>
    <dbReference type="NCBI Taxonomy" id="1478"/>
    <lineage>
        <taxon>Bacteria</taxon>
        <taxon>Bacillati</taxon>
        <taxon>Bacillota</taxon>
        <taxon>Bacilli</taxon>
        <taxon>Bacillales</taxon>
        <taxon>Bacillaceae</taxon>
        <taxon>Peribacillus</taxon>
    </lineage>
</organism>
<comment type="caution">
    <text evidence="1">The sequence shown here is derived from an EMBL/GenBank/DDBJ whole genome shotgun (WGS) entry which is preliminary data.</text>
</comment>
<dbReference type="RefSeq" id="WP_072273494.1">
    <property type="nucleotide sequence ID" value="NZ_CCXW01000001.1"/>
</dbReference>
<evidence type="ECO:0000313" key="1">
    <source>
        <dbReference type="EMBL" id="CEG34455.1"/>
    </source>
</evidence>